<organism evidence="8 9">
    <name type="scientific">Stakelama sediminis</name>
    <dbReference type="NCBI Taxonomy" id="463200"/>
    <lineage>
        <taxon>Bacteria</taxon>
        <taxon>Pseudomonadati</taxon>
        <taxon>Pseudomonadota</taxon>
        <taxon>Alphaproteobacteria</taxon>
        <taxon>Sphingomonadales</taxon>
        <taxon>Sphingomonadaceae</taxon>
        <taxon>Stakelama</taxon>
    </lineage>
</organism>
<comment type="subunit">
    <text evidence="2 5">Homopentamer.</text>
</comment>
<keyword evidence="8" id="KW-0969">Cilium</keyword>
<dbReference type="GO" id="GO:0071973">
    <property type="term" value="P:bacterial-type flagellum-dependent cell motility"/>
    <property type="evidence" value="ECO:0007669"/>
    <property type="project" value="TreeGrafter"/>
</dbReference>
<accession>A0A840YWM6</accession>
<keyword evidence="8" id="KW-0282">Flagellum</keyword>
<keyword evidence="8" id="KW-0966">Cell projection</keyword>
<dbReference type="PANTHER" id="PTHR30288:SF0">
    <property type="entry name" value="FLAGELLAR HOOK-ASSOCIATED PROTEIN 2"/>
    <property type="match status" value="1"/>
</dbReference>
<dbReference type="GO" id="GO:0007155">
    <property type="term" value="P:cell adhesion"/>
    <property type="evidence" value="ECO:0007669"/>
    <property type="project" value="InterPro"/>
</dbReference>
<keyword evidence="3" id="KW-0175">Coiled coil</keyword>
<reference evidence="8 9" key="1">
    <citation type="submission" date="2020-08" db="EMBL/GenBank/DDBJ databases">
        <title>Genomic Encyclopedia of Type Strains, Phase IV (KMG-IV): sequencing the most valuable type-strain genomes for metagenomic binning, comparative biology and taxonomic classification.</title>
        <authorList>
            <person name="Goeker M."/>
        </authorList>
    </citation>
    <scope>NUCLEOTIDE SEQUENCE [LARGE SCALE GENOMIC DNA]</scope>
    <source>
        <strain evidence="8 9">DSM 27203</strain>
    </source>
</reference>
<dbReference type="EMBL" id="JACIJI010000001">
    <property type="protein sequence ID" value="MBB5718043.1"/>
    <property type="molecule type" value="Genomic_DNA"/>
</dbReference>
<dbReference type="Pfam" id="PF02465">
    <property type="entry name" value="FliD_N"/>
    <property type="match status" value="1"/>
</dbReference>
<gene>
    <name evidence="8" type="ORF">FHR23_000950</name>
</gene>
<evidence type="ECO:0000256" key="3">
    <source>
        <dbReference type="ARBA" id="ARBA00023054"/>
    </source>
</evidence>
<sequence length="481" mass="48628">MAVESIAKTLGTGSGIDTTALVDQLVTAQFDAKNTQLSNQSDALDTKISAVSDIKSAISSFNTALKQLVKGGTLNTQPTSSNTGIVTAKATSGSTANLSGLSASIQVQQLAASQVANTTPFADSTSAIGTGTLTITLGTASVSNGQMTSFTAGSGTPVNITIDSTNNSLDGIAKAINAAGAGVTASVLSDSDGARLVLKSATGADQAFTLSATEDSSAPGLSALDVGVGAGNTTIGTAAQDAVVAVDGVSVKRSSNQISDLIDGVTLNLVSASPGTTVQIGSQAQTDNLRNAVNDFVDTYNQVMSTLQTDTDSKTGPLSTDTAARALQSALSQLTLTNLVNDEPSGSPQTLAEIGISTNRDGSLSVNTDQLDSALSNFPRAVEKMFSPGLLSTGDGLSAALDSITTRATSVVYGLGASAASYTTQKQHITDEQTQAASDADAMRTRLTQQFASMDSKVAAYKSTQTFLTQQINAWNSSSNG</sequence>
<comment type="caution">
    <text evidence="8">The sequence shown here is derived from an EMBL/GenBank/DDBJ whole genome shotgun (WGS) entry which is preliminary data.</text>
</comment>
<dbReference type="GO" id="GO:0005576">
    <property type="term" value="C:extracellular region"/>
    <property type="evidence" value="ECO:0007669"/>
    <property type="project" value="UniProtKB-SubCell"/>
</dbReference>
<dbReference type="Proteomes" id="UP000554342">
    <property type="component" value="Unassembled WGS sequence"/>
</dbReference>
<dbReference type="InterPro" id="IPR010809">
    <property type="entry name" value="FliD_C"/>
</dbReference>
<dbReference type="Pfam" id="PF07195">
    <property type="entry name" value="FliD_C"/>
    <property type="match status" value="1"/>
</dbReference>
<comment type="similarity">
    <text evidence="1 5">Belongs to the FliD family.</text>
</comment>
<evidence type="ECO:0000256" key="4">
    <source>
        <dbReference type="ARBA" id="ARBA00023143"/>
    </source>
</evidence>
<evidence type="ECO:0000313" key="8">
    <source>
        <dbReference type="EMBL" id="MBB5718043.1"/>
    </source>
</evidence>
<evidence type="ECO:0000259" key="6">
    <source>
        <dbReference type="Pfam" id="PF02465"/>
    </source>
</evidence>
<comment type="function">
    <text evidence="5">Required for morphogenesis and for the elongation of the flagellar filament by facilitating polymerization of the flagellin monomers at the tip of growing filament. Forms a capping structure, which prevents flagellin subunits (transported through the central channel of the flagellum) from leaking out without polymerization at the distal end.</text>
</comment>
<evidence type="ECO:0000256" key="5">
    <source>
        <dbReference type="RuleBase" id="RU362066"/>
    </source>
</evidence>
<evidence type="ECO:0000256" key="1">
    <source>
        <dbReference type="ARBA" id="ARBA00009764"/>
    </source>
</evidence>
<dbReference type="GO" id="GO:0009424">
    <property type="term" value="C:bacterial-type flagellum hook"/>
    <property type="evidence" value="ECO:0007669"/>
    <property type="project" value="UniProtKB-UniRule"/>
</dbReference>
<feature type="domain" description="Flagellar hook-associated protein 2 N-terminal" evidence="6">
    <location>
        <begin position="14"/>
        <end position="114"/>
    </location>
</feature>
<dbReference type="InterPro" id="IPR040026">
    <property type="entry name" value="FliD"/>
</dbReference>
<keyword evidence="4 5" id="KW-0975">Bacterial flagellum</keyword>
<evidence type="ECO:0000256" key="2">
    <source>
        <dbReference type="ARBA" id="ARBA00011255"/>
    </source>
</evidence>
<evidence type="ECO:0000259" key="7">
    <source>
        <dbReference type="Pfam" id="PF07195"/>
    </source>
</evidence>
<dbReference type="GO" id="GO:0009421">
    <property type="term" value="C:bacterial-type flagellum filament cap"/>
    <property type="evidence" value="ECO:0007669"/>
    <property type="project" value="InterPro"/>
</dbReference>
<name>A0A840YWM6_9SPHN</name>
<keyword evidence="5" id="KW-0964">Secreted</keyword>
<dbReference type="InterPro" id="IPR003481">
    <property type="entry name" value="FliD_N"/>
</dbReference>
<dbReference type="AlphaFoldDB" id="A0A840YWM6"/>
<keyword evidence="9" id="KW-1185">Reference proteome</keyword>
<dbReference type="PANTHER" id="PTHR30288">
    <property type="entry name" value="FLAGELLAR CAP/ASSEMBLY PROTEIN FLID"/>
    <property type="match status" value="1"/>
</dbReference>
<comment type="subcellular location">
    <subcellularLocation>
        <location evidence="5">Secreted</location>
    </subcellularLocation>
    <subcellularLocation>
        <location evidence="5">Bacterial flagellum</location>
    </subcellularLocation>
</comment>
<evidence type="ECO:0000313" key="9">
    <source>
        <dbReference type="Proteomes" id="UP000554342"/>
    </source>
</evidence>
<proteinExistence type="inferred from homology"/>
<feature type="domain" description="Flagellar hook-associated protein 2 C-terminal" evidence="7">
    <location>
        <begin position="239"/>
        <end position="462"/>
    </location>
</feature>
<protein>
    <recommendedName>
        <fullName evidence="5">Flagellar hook-associated protein 2</fullName>
        <shortName evidence="5">HAP2</shortName>
    </recommendedName>
    <alternativeName>
        <fullName evidence="5">Flagellar cap protein</fullName>
    </alternativeName>
</protein>
<dbReference type="RefSeq" id="WP_184001733.1">
    <property type="nucleotide sequence ID" value="NZ_BAABIF010000004.1"/>
</dbReference>